<dbReference type="GO" id="GO:0016811">
    <property type="term" value="F:hydrolase activity, acting on carbon-nitrogen (but not peptide) bonds, in linear amides"/>
    <property type="evidence" value="ECO:0007669"/>
    <property type="project" value="TreeGrafter"/>
</dbReference>
<dbReference type="GO" id="GO:0019213">
    <property type="term" value="F:deacetylase activity"/>
    <property type="evidence" value="ECO:0007669"/>
    <property type="project" value="InterPro"/>
</dbReference>
<dbReference type="SUPFAM" id="SSF102588">
    <property type="entry name" value="LmbE-like"/>
    <property type="match status" value="1"/>
</dbReference>
<comment type="caution">
    <text evidence="1">The sequence shown here is derived from an EMBL/GenBank/DDBJ whole genome shotgun (WGS) entry which is preliminary data.</text>
</comment>
<reference evidence="1 2" key="1">
    <citation type="submission" date="2018-06" db="EMBL/GenBank/DDBJ databases">
        <title>Chryseolinea flavus sp. nov., a member of the phylum Bacteroidetes isolated from soil.</title>
        <authorList>
            <person name="Li Y."/>
            <person name="Wang J."/>
        </authorList>
    </citation>
    <scope>NUCLEOTIDE SEQUENCE [LARGE SCALE GENOMIC DNA]</scope>
    <source>
        <strain evidence="1 2">SDU1-6</strain>
    </source>
</reference>
<gene>
    <name evidence="1" type="primary">bshB1</name>
    <name evidence="1" type="ORF">DQQ10_25850</name>
</gene>
<evidence type="ECO:0000313" key="2">
    <source>
        <dbReference type="Proteomes" id="UP000251889"/>
    </source>
</evidence>
<dbReference type="Proteomes" id="UP000251889">
    <property type="component" value="Unassembled WGS sequence"/>
</dbReference>
<evidence type="ECO:0000313" key="1">
    <source>
        <dbReference type="EMBL" id="RAV98030.1"/>
    </source>
</evidence>
<dbReference type="InterPro" id="IPR024078">
    <property type="entry name" value="LmbE-like_dom_sf"/>
</dbReference>
<dbReference type="EMBL" id="QMFY01000023">
    <property type="protein sequence ID" value="RAV98030.1"/>
    <property type="molecule type" value="Genomic_DNA"/>
</dbReference>
<dbReference type="AlphaFoldDB" id="A0A364XVR3"/>
<dbReference type="PANTHER" id="PTHR12993:SF30">
    <property type="entry name" value="N-ACETYL-ALPHA-D-GLUCOSAMINYL L-MALATE DEACETYLASE 1"/>
    <property type="match status" value="1"/>
</dbReference>
<dbReference type="PANTHER" id="PTHR12993">
    <property type="entry name" value="N-ACETYLGLUCOSAMINYL-PHOSPHATIDYLINOSITOL DE-N-ACETYLASE-RELATED"/>
    <property type="match status" value="1"/>
</dbReference>
<protein>
    <submittedName>
        <fullName evidence="1">Bacillithiol biosynthesis deacetylase BshB1</fullName>
    </submittedName>
</protein>
<dbReference type="Gene3D" id="3.40.50.10320">
    <property type="entry name" value="LmbE-like"/>
    <property type="match status" value="1"/>
</dbReference>
<dbReference type="GO" id="GO:0071793">
    <property type="term" value="P:bacillithiol biosynthetic process"/>
    <property type="evidence" value="ECO:0007669"/>
    <property type="project" value="InterPro"/>
</dbReference>
<dbReference type="InterPro" id="IPR003737">
    <property type="entry name" value="GlcNAc_PI_deacetylase-related"/>
</dbReference>
<dbReference type="NCBIfam" id="TIGR04001">
    <property type="entry name" value="thiol_BshB1"/>
    <property type="match status" value="1"/>
</dbReference>
<accession>A0A364XVR3</accession>
<keyword evidence="2" id="KW-1185">Reference proteome</keyword>
<proteinExistence type="predicted"/>
<organism evidence="1 2">
    <name type="scientific">Pseudochryseolinea flava</name>
    <dbReference type="NCBI Taxonomy" id="2059302"/>
    <lineage>
        <taxon>Bacteria</taxon>
        <taxon>Pseudomonadati</taxon>
        <taxon>Bacteroidota</taxon>
        <taxon>Cytophagia</taxon>
        <taxon>Cytophagales</taxon>
        <taxon>Fulvivirgaceae</taxon>
        <taxon>Pseudochryseolinea</taxon>
    </lineage>
</organism>
<sequence>MKLDILVLAAHPDDVELGAGGTIAKHVALGYKVGIIDFTKGELGTRGTPELRSQEAAAAAKILGVSVRENLGLADGFFQNDPSSQMPVIKMIRKYQPSIVIGNAITDRHIDHGKGASLAYDASFLSGLVKIETKDDEGNAQQAWRPKVVYHYIQSHYIVPDLVVDISAHFETKMNSIKAFKSQFFDPSSKEPQTYISNPAFMKMVEGRAQELGHSIGVEYGEGFTVRRVPGVNSLFDLI</sequence>
<dbReference type="OrthoDB" id="9778719at2"/>
<name>A0A364XVR3_9BACT</name>
<dbReference type="InterPro" id="IPR023842">
    <property type="entry name" value="Bacillithiol_biosynth_BshB1"/>
</dbReference>
<dbReference type="RefSeq" id="WP_112749846.1">
    <property type="nucleotide sequence ID" value="NZ_QMFY01000023.1"/>
</dbReference>
<dbReference type="Pfam" id="PF02585">
    <property type="entry name" value="PIG-L"/>
    <property type="match status" value="1"/>
</dbReference>